<gene>
    <name evidence="4" type="ORF">LX87_04651</name>
</gene>
<dbReference type="SUPFAM" id="SSF53474">
    <property type="entry name" value="alpha/beta-Hydrolases"/>
    <property type="match status" value="1"/>
</dbReference>
<dbReference type="Pfam" id="PF20434">
    <property type="entry name" value="BD-FAE"/>
    <property type="match status" value="1"/>
</dbReference>
<comment type="caution">
    <text evidence="4">The sequence shown here is derived from an EMBL/GenBank/DDBJ whole genome shotgun (WGS) entry which is preliminary data.</text>
</comment>
<organism evidence="4 5">
    <name type="scientific">Larkinella arboricola</name>
    <dbReference type="NCBI Taxonomy" id="643671"/>
    <lineage>
        <taxon>Bacteria</taxon>
        <taxon>Pseudomonadati</taxon>
        <taxon>Bacteroidota</taxon>
        <taxon>Cytophagia</taxon>
        <taxon>Cytophagales</taxon>
        <taxon>Spirosomataceae</taxon>
        <taxon>Larkinella</taxon>
    </lineage>
</organism>
<dbReference type="Gene3D" id="3.40.50.1820">
    <property type="entry name" value="alpha/beta hydrolase"/>
    <property type="match status" value="1"/>
</dbReference>
<protein>
    <submittedName>
        <fullName evidence="4">Acetyl esterase/lipase</fullName>
    </submittedName>
</protein>
<dbReference type="AlphaFoldDB" id="A0A327WMH1"/>
<dbReference type="InterPro" id="IPR049492">
    <property type="entry name" value="BD-FAE-like_dom"/>
</dbReference>
<evidence type="ECO:0000313" key="5">
    <source>
        <dbReference type="Proteomes" id="UP000248790"/>
    </source>
</evidence>
<dbReference type="InterPro" id="IPR029058">
    <property type="entry name" value="AB_hydrolase_fold"/>
</dbReference>
<reference evidence="4 5" key="1">
    <citation type="submission" date="2018-06" db="EMBL/GenBank/DDBJ databases">
        <title>Genomic Encyclopedia of Archaeal and Bacterial Type Strains, Phase II (KMG-II): from individual species to whole genera.</title>
        <authorList>
            <person name="Goeker M."/>
        </authorList>
    </citation>
    <scope>NUCLEOTIDE SEQUENCE [LARGE SCALE GENOMIC DNA]</scope>
    <source>
        <strain evidence="4 5">DSM 21851</strain>
    </source>
</reference>
<keyword evidence="1" id="KW-0378">Hydrolase</keyword>
<dbReference type="RefSeq" id="WP_111630672.1">
    <property type="nucleotide sequence ID" value="NZ_QLMC01000006.1"/>
</dbReference>
<accession>A0A327WMH1</accession>
<dbReference type="OrthoDB" id="9794725at2"/>
<dbReference type="InterPro" id="IPR050300">
    <property type="entry name" value="GDXG_lipolytic_enzyme"/>
</dbReference>
<keyword evidence="2" id="KW-0732">Signal</keyword>
<keyword evidence="5" id="KW-1185">Reference proteome</keyword>
<evidence type="ECO:0000256" key="1">
    <source>
        <dbReference type="ARBA" id="ARBA00022801"/>
    </source>
</evidence>
<evidence type="ECO:0000313" key="4">
    <source>
        <dbReference type="EMBL" id="RAJ93139.1"/>
    </source>
</evidence>
<evidence type="ECO:0000256" key="2">
    <source>
        <dbReference type="SAM" id="SignalP"/>
    </source>
</evidence>
<dbReference type="PANTHER" id="PTHR48081:SF6">
    <property type="entry name" value="PEPTIDASE S9 PROLYL OLIGOPEPTIDASE CATALYTIC DOMAIN-CONTAINING PROTEIN"/>
    <property type="match status" value="1"/>
</dbReference>
<evidence type="ECO:0000259" key="3">
    <source>
        <dbReference type="Pfam" id="PF20434"/>
    </source>
</evidence>
<feature type="domain" description="BD-FAE-like" evidence="3">
    <location>
        <begin position="63"/>
        <end position="261"/>
    </location>
</feature>
<dbReference type="EMBL" id="QLMC01000006">
    <property type="protein sequence ID" value="RAJ93139.1"/>
    <property type="molecule type" value="Genomic_DNA"/>
</dbReference>
<proteinExistence type="predicted"/>
<dbReference type="Proteomes" id="UP000248790">
    <property type="component" value="Unassembled WGS sequence"/>
</dbReference>
<feature type="chain" id="PRO_5016337278" evidence="2">
    <location>
        <begin position="22"/>
        <end position="303"/>
    </location>
</feature>
<sequence>MKARFLLFAFFFLFCARNTRAQNFQKLYPGAIPNAIPGPNQEVSTANELVDSLTSKVSVPSLAVFLPPRERATGTAVIICPGGGYGTLLTKREGTDVAKAFNKLGIAAFVLKYRLPSSSTMKDRSIGPVQDAQQAIKTVRERAGEFGIDPAKIGIMGFSAGGHLASTAGTHFNTRYIDVTGKTSLRPDFMILVNPVVSFNDSTGHIGSRDNLLGKQASAEKILRFSNEWQVGKSTPPAFLVHSGADTVVPVSNSIQFYEALNRNGVSGALHIYSKGEHGFLTYPPFEEWFERTVEWMRVSGFR</sequence>
<dbReference type="GO" id="GO:0016787">
    <property type="term" value="F:hydrolase activity"/>
    <property type="evidence" value="ECO:0007669"/>
    <property type="project" value="UniProtKB-KW"/>
</dbReference>
<name>A0A327WMH1_LARAB</name>
<dbReference type="PANTHER" id="PTHR48081">
    <property type="entry name" value="AB HYDROLASE SUPERFAMILY PROTEIN C4A8.06C"/>
    <property type="match status" value="1"/>
</dbReference>
<feature type="signal peptide" evidence="2">
    <location>
        <begin position="1"/>
        <end position="21"/>
    </location>
</feature>